<sequence length="432" mass="51929">MNSISEITKRDIFDLFKYGMDIPDLWEMRKVQYNYFGRLEEIEFLQRLYDIKGMPSLDTRYHNAEEDIWQHTVNNDDYPFCWVFEDERFQLKNGSDEKYLKFICEIFHPTVRDEKGYWKEFLVGVNKLLQNDGYEIYPAEKISNRDVYSWRFFDSLENKLFIPFSQRNQKPIKEKRMSLSIKLSARNQIYQFLEKHNEVFQKTDETGWNYNVKTSEEVFNNIRQFYIPKCYNSQREYVETDNLKDFVCHNSPYCVIDAIEFFEKYNQNTDFEAQVNAILRLNDIALKLNNGKIESTFNSQIKTNTLVPIQEAGLKELLQEAAIYYDEGNLKIAVEKLWDAFERLKTYYSPTLDKKKSTSRIINHMSGQKAHFQELFEKEFLELTQIGNNFRIRHHETTKTDIEDHRHYDYFYKRCLSLISVSIQYLDYNGVS</sequence>
<dbReference type="OrthoDB" id="5106738at2"/>
<dbReference type="RefSeq" id="WP_139603183.1">
    <property type="nucleotide sequence ID" value="NZ_VDCQ01000020.1"/>
</dbReference>
<evidence type="ECO:0000313" key="2">
    <source>
        <dbReference type="EMBL" id="TNJ65281.1"/>
    </source>
</evidence>
<feature type="domain" description="AbiJ-NTD3" evidence="1">
    <location>
        <begin position="4"/>
        <end position="155"/>
    </location>
</feature>
<reference evidence="2 3" key="1">
    <citation type="submission" date="2019-05" db="EMBL/GenBank/DDBJ databases">
        <title>We sequenced the genome of Paenibacillus hemerocallicola KCTC 33185 for further insight into its adaptation and study the phylogeny of Paenibacillus.</title>
        <authorList>
            <person name="Narsing Rao M.P."/>
        </authorList>
    </citation>
    <scope>NUCLEOTIDE SEQUENCE [LARGE SCALE GENOMIC DNA]</scope>
    <source>
        <strain evidence="2 3">KCTC 33185</strain>
    </source>
</reference>
<protein>
    <recommendedName>
        <fullName evidence="1">AbiJ-NTD3 domain-containing protein</fullName>
    </recommendedName>
</protein>
<comment type="caution">
    <text evidence="2">The sequence shown here is derived from an EMBL/GenBank/DDBJ whole genome shotgun (WGS) entry which is preliminary data.</text>
</comment>
<proteinExistence type="predicted"/>
<evidence type="ECO:0000259" key="1">
    <source>
        <dbReference type="Pfam" id="PF18860"/>
    </source>
</evidence>
<evidence type="ECO:0000313" key="3">
    <source>
        <dbReference type="Proteomes" id="UP000307943"/>
    </source>
</evidence>
<name>A0A5C4T8D3_9BACL</name>
<accession>A0A5C4T8D3</accession>
<dbReference type="InterPro" id="IPR041427">
    <property type="entry name" value="AbiJ-NTD3"/>
</dbReference>
<dbReference type="AlphaFoldDB" id="A0A5C4T8D3"/>
<keyword evidence="3" id="KW-1185">Reference proteome</keyword>
<dbReference type="Proteomes" id="UP000307943">
    <property type="component" value="Unassembled WGS sequence"/>
</dbReference>
<dbReference type="EMBL" id="VDCQ01000020">
    <property type="protein sequence ID" value="TNJ65281.1"/>
    <property type="molecule type" value="Genomic_DNA"/>
</dbReference>
<dbReference type="Pfam" id="PF18860">
    <property type="entry name" value="AbiJ_NTD3"/>
    <property type="match status" value="1"/>
</dbReference>
<gene>
    <name evidence="2" type="ORF">FE784_15795</name>
</gene>
<organism evidence="2 3">
    <name type="scientific">Paenibacillus hemerocallicola</name>
    <dbReference type="NCBI Taxonomy" id="1172614"/>
    <lineage>
        <taxon>Bacteria</taxon>
        <taxon>Bacillati</taxon>
        <taxon>Bacillota</taxon>
        <taxon>Bacilli</taxon>
        <taxon>Bacillales</taxon>
        <taxon>Paenibacillaceae</taxon>
        <taxon>Paenibacillus</taxon>
    </lineage>
</organism>